<organism evidence="2 3">
    <name type="scientific">Alteromonas alba</name>
    <dbReference type="NCBI Taxonomy" id="2079529"/>
    <lineage>
        <taxon>Bacteria</taxon>
        <taxon>Pseudomonadati</taxon>
        <taxon>Pseudomonadota</taxon>
        <taxon>Gammaproteobacteria</taxon>
        <taxon>Alteromonadales</taxon>
        <taxon>Alteromonadaceae</taxon>
        <taxon>Alteromonas/Salinimonas group</taxon>
        <taxon>Alteromonas</taxon>
    </lineage>
</organism>
<protein>
    <submittedName>
        <fullName evidence="2">Uncharacterized protein</fullName>
    </submittedName>
</protein>
<dbReference type="RefSeq" id="WP_105935803.1">
    <property type="nucleotide sequence ID" value="NZ_PVNP01000192.1"/>
</dbReference>
<dbReference type="OrthoDB" id="5741716at2"/>
<evidence type="ECO:0000313" key="2">
    <source>
        <dbReference type="EMBL" id="PRO72089.1"/>
    </source>
</evidence>
<keyword evidence="1" id="KW-0472">Membrane</keyword>
<feature type="transmembrane region" description="Helical" evidence="1">
    <location>
        <begin position="30"/>
        <end position="48"/>
    </location>
</feature>
<evidence type="ECO:0000313" key="3">
    <source>
        <dbReference type="Proteomes" id="UP000238949"/>
    </source>
</evidence>
<keyword evidence="1" id="KW-1133">Transmembrane helix</keyword>
<keyword evidence="1" id="KW-0812">Transmembrane</keyword>
<proteinExistence type="predicted"/>
<gene>
    <name evidence="2" type="ORF">C6Y40_18065</name>
</gene>
<accession>A0A2S9V6J9</accession>
<reference evidence="3" key="1">
    <citation type="journal article" date="2020" name="Int. J. Syst. Evol. Microbiol.">
        <title>Alteromonas alba sp. nov., a marine bacterium isolated from the seawater of the West Pacific Ocean.</title>
        <authorList>
            <person name="Sun C."/>
            <person name="Wu Y.-H."/>
            <person name="Xamxidin M."/>
            <person name="Cheng H."/>
            <person name="Xu X.-W."/>
        </authorList>
    </citation>
    <scope>NUCLEOTIDE SEQUENCE [LARGE SCALE GENOMIC DNA]</scope>
    <source>
        <strain evidence="3">190</strain>
    </source>
</reference>
<sequence length="62" mass="6984">MFNVKRVILLIALLMGALLCYQAGFATGIFVLVIVGMLLELGFWVGIFKWEKARPLKQVSKQ</sequence>
<comment type="caution">
    <text evidence="2">The sequence shown here is derived from an EMBL/GenBank/DDBJ whole genome shotgun (WGS) entry which is preliminary data.</text>
</comment>
<dbReference type="EMBL" id="PVNP01000192">
    <property type="protein sequence ID" value="PRO72089.1"/>
    <property type="molecule type" value="Genomic_DNA"/>
</dbReference>
<name>A0A2S9V6J9_9ALTE</name>
<evidence type="ECO:0000256" key="1">
    <source>
        <dbReference type="SAM" id="Phobius"/>
    </source>
</evidence>
<dbReference type="Proteomes" id="UP000238949">
    <property type="component" value="Unassembled WGS sequence"/>
</dbReference>
<dbReference type="AlphaFoldDB" id="A0A2S9V6J9"/>
<keyword evidence="3" id="KW-1185">Reference proteome</keyword>